<comment type="caution">
    <text evidence="12">The sequence shown here is derived from an EMBL/GenBank/DDBJ whole genome shotgun (WGS) entry which is preliminary data.</text>
</comment>
<feature type="domain" description="Histidine kinase/HSP90-like ATPase" evidence="11">
    <location>
        <begin position="649"/>
        <end position="740"/>
    </location>
</feature>
<evidence type="ECO:0000256" key="6">
    <source>
        <dbReference type="ARBA" id="ARBA00022989"/>
    </source>
</evidence>
<keyword evidence="6 10" id="KW-1133">Transmembrane helix</keyword>
<keyword evidence="13" id="KW-1185">Reference proteome</keyword>
<keyword evidence="3" id="KW-0808">Transferase</keyword>
<dbReference type="SMART" id="SM00387">
    <property type="entry name" value="HATPase_c"/>
    <property type="match status" value="1"/>
</dbReference>
<gene>
    <name evidence="12" type="ORF">GCM10009560_09880</name>
</gene>
<dbReference type="PANTHER" id="PTHR24421">
    <property type="entry name" value="NITRATE/NITRITE SENSOR PROTEIN NARX-RELATED"/>
    <property type="match status" value="1"/>
</dbReference>
<evidence type="ECO:0000256" key="10">
    <source>
        <dbReference type="SAM" id="Phobius"/>
    </source>
</evidence>
<feature type="transmembrane region" description="Helical" evidence="10">
    <location>
        <begin position="54"/>
        <end position="75"/>
    </location>
</feature>
<evidence type="ECO:0000256" key="8">
    <source>
        <dbReference type="ARBA" id="ARBA00023136"/>
    </source>
</evidence>
<evidence type="ECO:0000256" key="1">
    <source>
        <dbReference type="ARBA" id="ARBA00004651"/>
    </source>
</evidence>
<proteinExistence type="predicted"/>
<feature type="transmembrane region" description="Helical" evidence="10">
    <location>
        <begin position="118"/>
        <end position="139"/>
    </location>
</feature>
<dbReference type="CDD" id="cd16917">
    <property type="entry name" value="HATPase_UhpB-NarQ-NarX-like"/>
    <property type="match status" value="1"/>
</dbReference>
<dbReference type="EMBL" id="BAAAHQ010000002">
    <property type="protein sequence ID" value="GAA0915478.1"/>
    <property type="molecule type" value="Genomic_DNA"/>
</dbReference>
<feature type="transmembrane region" description="Helical" evidence="10">
    <location>
        <begin position="523"/>
        <end position="545"/>
    </location>
</feature>
<dbReference type="RefSeq" id="WP_343948480.1">
    <property type="nucleotide sequence ID" value="NZ_BAAAHQ010000002.1"/>
</dbReference>
<feature type="compositionally biased region" description="Basic and acidic residues" evidence="9">
    <location>
        <begin position="359"/>
        <end position="372"/>
    </location>
</feature>
<dbReference type="SUPFAM" id="SSF55874">
    <property type="entry name" value="ATPase domain of HSP90 chaperone/DNA topoisomerase II/histidine kinase"/>
    <property type="match status" value="1"/>
</dbReference>
<keyword evidence="4 10" id="KW-0812">Transmembrane</keyword>
<feature type="transmembrane region" description="Helical" evidence="10">
    <location>
        <begin position="222"/>
        <end position="243"/>
    </location>
</feature>
<feature type="transmembrane region" description="Helical" evidence="10">
    <location>
        <begin position="29"/>
        <end position="47"/>
    </location>
</feature>
<feature type="compositionally biased region" description="Basic and acidic residues" evidence="9">
    <location>
        <begin position="437"/>
        <end position="462"/>
    </location>
</feature>
<dbReference type="Pfam" id="PF02518">
    <property type="entry name" value="HATPase_c"/>
    <property type="match status" value="1"/>
</dbReference>
<evidence type="ECO:0000313" key="12">
    <source>
        <dbReference type="EMBL" id="GAA0915478.1"/>
    </source>
</evidence>
<keyword evidence="8 10" id="KW-0472">Membrane</keyword>
<evidence type="ECO:0000256" key="7">
    <source>
        <dbReference type="ARBA" id="ARBA00023012"/>
    </source>
</evidence>
<keyword evidence="2" id="KW-1003">Cell membrane</keyword>
<evidence type="ECO:0000256" key="9">
    <source>
        <dbReference type="SAM" id="MobiDB-lite"/>
    </source>
</evidence>
<dbReference type="Pfam" id="PF07730">
    <property type="entry name" value="HisKA_3"/>
    <property type="match status" value="1"/>
</dbReference>
<evidence type="ECO:0000313" key="13">
    <source>
        <dbReference type="Proteomes" id="UP001501578"/>
    </source>
</evidence>
<dbReference type="PANTHER" id="PTHR24421:SF37">
    <property type="entry name" value="SENSOR HISTIDINE KINASE NARS"/>
    <property type="match status" value="1"/>
</dbReference>
<dbReference type="Proteomes" id="UP001501578">
    <property type="component" value="Unassembled WGS sequence"/>
</dbReference>
<dbReference type="Gene3D" id="3.30.565.10">
    <property type="entry name" value="Histidine kinase-like ATPase, C-terminal domain"/>
    <property type="match status" value="1"/>
</dbReference>
<dbReference type="InterPro" id="IPR011712">
    <property type="entry name" value="Sig_transdc_His_kin_sub3_dim/P"/>
</dbReference>
<evidence type="ECO:0000256" key="3">
    <source>
        <dbReference type="ARBA" id="ARBA00022679"/>
    </source>
</evidence>
<feature type="transmembrane region" description="Helical" evidence="10">
    <location>
        <begin position="81"/>
        <end position="106"/>
    </location>
</feature>
<dbReference type="InterPro" id="IPR003594">
    <property type="entry name" value="HATPase_dom"/>
</dbReference>
<organism evidence="12 13">
    <name type="scientific">Nonomuraea longicatena</name>
    <dbReference type="NCBI Taxonomy" id="83682"/>
    <lineage>
        <taxon>Bacteria</taxon>
        <taxon>Bacillati</taxon>
        <taxon>Actinomycetota</taxon>
        <taxon>Actinomycetes</taxon>
        <taxon>Streptosporangiales</taxon>
        <taxon>Streptosporangiaceae</taxon>
        <taxon>Nonomuraea</taxon>
    </lineage>
</organism>
<name>A0ABP3Z7M8_9ACTN</name>
<dbReference type="InterPro" id="IPR050482">
    <property type="entry name" value="Sensor_HK_TwoCompSys"/>
</dbReference>
<evidence type="ECO:0000256" key="5">
    <source>
        <dbReference type="ARBA" id="ARBA00022777"/>
    </source>
</evidence>
<evidence type="ECO:0000256" key="2">
    <source>
        <dbReference type="ARBA" id="ARBA00022475"/>
    </source>
</evidence>
<feature type="compositionally biased region" description="Basic and acidic residues" evidence="9">
    <location>
        <begin position="379"/>
        <end position="390"/>
    </location>
</feature>
<accession>A0ABP3Z7M8</accession>
<feature type="compositionally biased region" description="Basic and acidic residues" evidence="9">
    <location>
        <begin position="398"/>
        <end position="412"/>
    </location>
</feature>
<keyword evidence="7" id="KW-0902">Two-component regulatory system</keyword>
<feature type="region of interest" description="Disordered" evidence="9">
    <location>
        <begin position="316"/>
        <end position="487"/>
    </location>
</feature>
<protein>
    <recommendedName>
        <fullName evidence="11">Histidine kinase/HSP90-like ATPase domain-containing protein</fullName>
    </recommendedName>
</protein>
<reference evidence="13" key="1">
    <citation type="journal article" date="2019" name="Int. J. Syst. Evol. Microbiol.">
        <title>The Global Catalogue of Microorganisms (GCM) 10K type strain sequencing project: providing services to taxonomists for standard genome sequencing and annotation.</title>
        <authorList>
            <consortium name="The Broad Institute Genomics Platform"/>
            <consortium name="The Broad Institute Genome Sequencing Center for Infectious Disease"/>
            <person name="Wu L."/>
            <person name="Ma J."/>
        </authorList>
    </citation>
    <scope>NUCLEOTIDE SEQUENCE [LARGE SCALE GENOMIC DNA]</scope>
    <source>
        <strain evidence="13">JCM 11136</strain>
    </source>
</reference>
<dbReference type="InterPro" id="IPR036890">
    <property type="entry name" value="HATPase_C_sf"/>
</dbReference>
<keyword evidence="5" id="KW-0418">Kinase</keyword>
<evidence type="ECO:0000259" key="11">
    <source>
        <dbReference type="SMART" id="SM00387"/>
    </source>
</evidence>
<feature type="transmembrane region" description="Helical" evidence="10">
    <location>
        <begin position="159"/>
        <end position="183"/>
    </location>
</feature>
<comment type="subcellular location">
    <subcellularLocation>
        <location evidence="1">Cell membrane</location>
        <topology evidence="1">Multi-pass membrane protein</topology>
    </subcellularLocation>
</comment>
<feature type="transmembrane region" description="Helical" evidence="10">
    <location>
        <begin position="195"/>
        <end position="216"/>
    </location>
</feature>
<evidence type="ECO:0000256" key="4">
    <source>
        <dbReference type="ARBA" id="ARBA00022692"/>
    </source>
</evidence>
<feature type="compositionally biased region" description="Polar residues" evidence="9">
    <location>
        <begin position="326"/>
        <end position="348"/>
    </location>
</feature>
<sequence length="740" mass="77176">MKVVAGALALLASAGLVTSALLEGLGPSQWLLLALGTPPLALGLLIARRRPELGYGWLLLAVACTFGLGALGLGLHGQGAILAGQALSSLLAVFYGLLWVFLPLLFPDGHLPSSRWRPVAWAGALGIAVHWAGTVFIPVGVVQAEVRPPSFAGWPPPAMIANALGQFVVYAVSMIVFCGLLVRWRRAQERERRQLRWLAVGGLANMVGMIATTIGAAGDPSVFAMGVLLAVGSLPAAIAVALVRHRLLDLRVGVRGSRLSLIFDLRPTVTELLSDLSPELQRAGPGEQLAGLAEAVRAGLDVRWAAVTTATGETFTAGTRGGVMSASGTRSGRTASGTHDGETVTSRASDGDTCAPGSRRGEVSAPDARRSETATSARSRRETATPRTRADPTLALNPHHDPQHSSSTHDGKAATPGTHGDDTYAPGAGHRQMFAPDTRRSDTATSRTHDGKAATRGTHDGDTYASGAGRREVSAPDTYRGETAAPGIRGAEPAATLVVAGGLGQLACGPKIAGRFTSEDRRLLRAFAVPVGLAIQSAALAGRLVNAQEAERRRLERDIHDGVQQQLVALIAGLELARASGDGQALLPPLREQAQRTLDDLRELAAGIHPSVLGQGGLVEAVESRCSRLPVATTVLADPGLRATRFADEVEGALYFTVSEAVTNALKHAGAGRMEVRLSRGDGRLRAEVRDDGRGFDETAVARRGLAALADRLSALGGDLKVTSTVEEGTTVEAWVPAHG</sequence>
<dbReference type="Gene3D" id="1.20.5.1930">
    <property type="match status" value="1"/>
</dbReference>